<protein>
    <recommendedName>
        <fullName evidence="3">BZIP domain-containing protein</fullName>
    </recommendedName>
</protein>
<name>H3GK16_PHYRM</name>
<reference evidence="1" key="2">
    <citation type="submission" date="2015-06" db="UniProtKB">
        <authorList>
            <consortium name="EnsemblProtists"/>
        </authorList>
    </citation>
    <scope>IDENTIFICATION</scope>
    <source>
        <strain evidence="1">Pr102</strain>
    </source>
</reference>
<proteinExistence type="predicted"/>
<reference evidence="2" key="1">
    <citation type="journal article" date="2006" name="Science">
        <title>Phytophthora genome sequences uncover evolutionary origins and mechanisms of pathogenesis.</title>
        <authorList>
            <person name="Tyler B.M."/>
            <person name="Tripathy S."/>
            <person name="Zhang X."/>
            <person name="Dehal P."/>
            <person name="Jiang R.H."/>
            <person name="Aerts A."/>
            <person name="Arredondo F.D."/>
            <person name="Baxter L."/>
            <person name="Bensasson D."/>
            <person name="Beynon J.L."/>
            <person name="Chapman J."/>
            <person name="Damasceno C.M."/>
            <person name="Dorrance A.E."/>
            <person name="Dou D."/>
            <person name="Dickerman A.W."/>
            <person name="Dubchak I.L."/>
            <person name="Garbelotto M."/>
            <person name="Gijzen M."/>
            <person name="Gordon S.G."/>
            <person name="Govers F."/>
            <person name="Grunwald N.J."/>
            <person name="Huang W."/>
            <person name="Ivors K.L."/>
            <person name="Jones R.W."/>
            <person name="Kamoun S."/>
            <person name="Krampis K."/>
            <person name="Lamour K.H."/>
            <person name="Lee M.K."/>
            <person name="McDonald W.H."/>
            <person name="Medina M."/>
            <person name="Meijer H.J."/>
            <person name="Nordberg E.K."/>
            <person name="Maclean D.J."/>
            <person name="Ospina-Giraldo M.D."/>
            <person name="Morris P.F."/>
            <person name="Phuntumart V."/>
            <person name="Putnam N.H."/>
            <person name="Rash S."/>
            <person name="Rose J.K."/>
            <person name="Sakihama Y."/>
            <person name="Salamov A.A."/>
            <person name="Savidor A."/>
            <person name="Scheuring C.F."/>
            <person name="Smith B.M."/>
            <person name="Sobral B.W."/>
            <person name="Terry A."/>
            <person name="Torto-Alalibo T.A."/>
            <person name="Win J."/>
            <person name="Xu Z."/>
            <person name="Zhang H."/>
            <person name="Grigoriev I.V."/>
            <person name="Rokhsar D.S."/>
            <person name="Boore J.L."/>
        </authorList>
    </citation>
    <scope>NUCLEOTIDE SEQUENCE [LARGE SCALE GENOMIC DNA]</scope>
    <source>
        <strain evidence="2">Pr102</strain>
    </source>
</reference>
<dbReference type="VEuPathDB" id="FungiDB:KRP23_3227"/>
<dbReference type="EMBL" id="DS566015">
    <property type="status" value="NOT_ANNOTATED_CDS"/>
    <property type="molecule type" value="Genomic_DNA"/>
</dbReference>
<dbReference type="InParanoid" id="H3GK16"/>
<dbReference type="HOGENOM" id="CLU_1543085_0_0_1"/>
<dbReference type="Proteomes" id="UP000005238">
    <property type="component" value="Unassembled WGS sequence"/>
</dbReference>
<keyword evidence="2" id="KW-1185">Reference proteome</keyword>
<accession>H3GK16</accession>
<dbReference type="OMA" id="CMVEEIR"/>
<sequence length="174" mass="19083">MPSDVFPALFGALRSRLTAQVSLSDSSTTPVHPRPLAAPSRVVFSCASDALLASLSASDPSVNQSILQEIRADACSNKLQVLRHKRLGMKKTREAKRRQLQRVDALAAAECDAALQEVTAHDQKLQFFITETHSKAKARLKTLFFECIAEMKKALIRMEGLAADTTEESESMVI</sequence>
<dbReference type="eggNOG" id="ENOG502T7PE">
    <property type="taxonomic scope" value="Eukaryota"/>
</dbReference>
<evidence type="ECO:0008006" key="3">
    <source>
        <dbReference type="Google" id="ProtNLM"/>
    </source>
</evidence>
<dbReference type="VEuPathDB" id="FungiDB:KRP22_3535"/>
<dbReference type="AlphaFoldDB" id="H3GK16"/>
<evidence type="ECO:0000313" key="2">
    <source>
        <dbReference type="Proteomes" id="UP000005238"/>
    </source>
</evidence>
<evidence type="ECO:0000313" key="1">
    <source>
        <dbReference type="EnsemblProtists" id="Phyra76567"/>
    </source>
</evidence>
<organism evidence="1 2">
    <name type="scientific">Phytophthora ramorum</name>
    <name type="common">Sudden oak death agent</name>
    <dbReference type="NCBI Taxonomy" id="164328"/>
    <lineage>
        <taxon>Eukaryota</taxon>
        <taxon>Sar</taxon>
        <taxon>Stramenopiles</taxon>
        <taxon>Oomycota</taxon>
        <taxon>Peronosporomycetes</taxon>
        <taxon>Peronosporales</taxon>
        <taxon>Peronosporaceae</taxon>
        <taxon>Phytophthora</taxon>
    </lineage>
</organism>
<dbReference type="EnsemblProtists" id="Phyra76567">
    <property type="protein sequence ID" value="Phyra76567"/>
    <property type="gene ID" value="Phyra76567"/>
</dbReference>